<keyword evidence="1" id="KW-0472">Membrane</keyword>
<keyword evidence="1" id="KW-1133">Transmembrane helix</keyword>
<protein>
    <submittedName>
        <fullName evidence="2">Uncharacterized protein</fullName>
    </submittedName>
</protein>
<organism evidence="2 3">
    <name type="scientific">Bradyrhizobium iriomotense</name>
    <dbReference type="NCBI Taxonomy" id="441950"/>
    <lineage>
        <taxon>Bacteria</taxon>
        <taxon>Pseudomonadati</taxon>
        <taxon>Pseudomonadota</taxon>
        <taxon>Alphaproteobacteria</taxon>
        <taxon>Hyphomicrobiales</taxon>
        <taxon>Nitrobacteraceae</taxon>
        <taxon>Bradyrhizobium</taxon>
    </lineage>
</organism>
<keyword evidence="3" id="KW-1185">Reference proteome</keyword>
<gene>
    <name evidence="2" type="ORF">GCM10007857_27490</name>
</gene>
<proteinExistence type="predicted"/>
<name>A0ABQ6AV16_9BRAD</name>
<keyword evidence="1" id="KW-0812">Transmembrane</keyword>
<evidence type="ECO:0000313" key="2">
    <source>
        <dbReference type="EMBL" id="GLR86038.1"/>
    </source>
</evidence>
<evidence type="ECO:0000313" key="3">
    <source>
        <dbReference type="Proteomes" id="UP001156905"/>
    </source>
</evidence>
<sequence>MKQDKPREPEGPEATLVKAADMLIARRADTRARADFATWKMMAKLNGLSALPPEAQEFLASYKRLLGQMNEDEATEATIASVYKAYYAEMGGAGTPPDVRPRASEPVKDNVTAFRRPAPKPKKAGTFGVAAFGGTEKRPLPVALIFACLVVVYVAIRYYWR</sequence>
<dbReference type="Proteomes" id="UP001156905">
    <property type="component" value="Unassembled WGS sequence"/>
</dbReference>
<comment type="caution">
    <text evidence="2">The sequence shown here is derived from an EMBL/GenBank/DDBJ whole genome shotgun (WGS) entry which is preliminary data.</text>
</comment>
<reference evidence="3" key="1">
    <citation type="journal article" date="2019" name="Int. J. Syst. Evol. Microbiol.">
        <title>The Global Catalogue of Microorganisms (GCM) 10K type strain sequencing project: providing services to taxonomists for standard genome sequencing and annotation.</title>
        <authorList>
            <consortium name="The Broad Institute Genomics Platform"/>
            <consortium name="The Broad Institute Genome Sequencing Center for Infectious Disease"/>
            <person name="Wu L."/>
            <person name="Ma J."/>
        </authorList>
    </citation>
    <scope>NUCLEOTIDE SEQUENCE [LARGE SCALE GENOMIC DNA]</scope>
    <source>
        <strain evidence="3">NBRC 102520</strain>
    </source>
</reference>
<dbReference type="EMBL" id="BSOW01000008">
    <property type="protein sequence ID" value="GLR86038.1"/>
    <property type="molecule type" value="Genomic_DNA"/>
</dbReference>
<feature type="transmembrane region" description="Helical" evidence="1">
    <location>
        <begin position="140"/>
        <end position="160"/>
    </location>
</feature>
<evidence type="ECO:0000256" key="1">
    <source>
        <dbReference type="SAM" id="Phobius"/>
    </source>
</evidence>
<accession>A0ABQ6AV16</accession>